<evidence type="ECO:0000313" key="3">
    <source>
        <dbReference type="Proteomes" id="UP000198704"/>
    </source>
</evidence>
<dbReference type="STRING" id="582672.SAMN05216360_103331"/>
<dbReference type="EMBL" id="FNHS01000003">
    <property type="protein sequence ID" value="SDM77027.1"/>
    <property type="molecule type" value="Genomic_DNA"/>
</dbReference>
<accession>A0A1G9VYL9</accession>
<organism evidence="2 3">
    <name type="scientific">Methylobacterium phyllostachyos</name>
    <dbReference type="NCBI Taxonomy" id="582672"/>
    <lineage>
        <taxon>Bacteria</taxon>
        <taxon>Pseudomonadati</taxon>
        <taxon>Pseudomonadota</taxon>
        <taxon>Alphaproteobacteria</taxon>
        <taxon>Hyphomicrobiales</taxon>
        <taxon>Methylobacteriaceae</taxon>
        <taxon>Methylobacterium</taxon>
    </lineage>
</organism>
<feature type="domain" description="SH3b" evidence="1">
    <location>
        <begin position="34"/>
        <end position="75"/>
    </location>
</feature>
<gene>
    <name evidence="2" type="ORF">SAMN05216360_103331</name>
</gene>
<sequence>MTLCQKGLVSFALLVSLMDSTCAEPAKARFDTYFYQAPRYTARVLDEVQTQASLDVLSCDGQWCRVRYSGAEGYVRDLVVHGPQIDISHKDRPKLTDCFRADQPGGIGWQVERFCH</sequence>
<keyword evidence="3" id="KW-1185">Reference proteome</keyword>
<protein>
    <submittedName>
        <fullName evidence="2">SH3 domain-containing protein</fullName>
    </submittedName>
</protein>
<dbReference type="InterPro" id="IPR003646">
    <property type="entry name" value="SH3-like_bac-type"/>
</dbReference>
<dbReference type="Gene3D" id="2.30.30.40">
    <property type="entry name" value="SH3 Domains"/>
    <property type="match status" value="1"/>
</dbReference>
<evidence type="ECO:0000313" key="2">
    <source>
        <dbReference type="EMBL" id="SDM77027.1"/>
    </source>
</evidence>
<dbReference type="Proteomes" id="UP000198704">
    <property type="component" value="Unassembled WGS sequence"/>
</dbReference>
<reference evidence="3" key="1">
    <citation type="submission" date="2016-10" db="EMBL/GenBank/DDBJ databases">
        <authorList>
            <person name="Varghese N."/>
            <person name="Submissions S."/>
        </authorList>
    </citation>
    <scope>NUCLEOTIDE SEQUENCE [LARGE SCALE GENOMIC DNA]</scope>
    <source>
        <strain evidence="3">BL47</strain>
    </source>
</reference>
<name>A0A1G9VYL9_9HYPH</name>
<proteinExistence type="predicted"/>
<dbReference type="AlphaFoldDB" id="A0A1G9VYL9"/>
<dbReference type="Pfam" id="PF08239">
    <property type="entry name" value="SH3_3"/>
    <property type="match status" value="1"/>
</dbReference>
<evidence type="ECO:0000259" key="1">
    <source>
        <dbReference type="Pfam" id="PF08239"/>
    </source>
</evidence>